<evidence type="ECO:0000256" key="4">
    <source>
        <dbReference type="ARBA" id="ARBA00022741"/>
    </source>
</evidence>
<dbReference type="Pfam" id="PF00664">
    <property type="entry name" value="ABC_membrane"/>
    <property type="match status" value="2"/>
</dbReference>
<proteinExistence type="inferred from homology"/>
<dbReference type="PROSITE" id="PS00211">
    <property type="entry name" value="ABC_TRANSPORTER_1"/>
    <property type="match status" value="1"/>
</dbReference>
<keyword evidence="13" id="KW-1185">Reference proteome</keyword>
<evidence type="ECO:0000313" key="12">
    <source>
        <dbReference type="EMBL" id="KAK9687675.1"/>
    </source>
</evidence>
<feature type="domain" description="ABC transmembrane type-1" evidence="11">
    <location>
        <begin position="55"/>
        <end position="342"/>
    </location>
</feature>
<dbReference type="CDD" id="cd03249">
    <property type="entry name" value="ABC_MTABC3_MDL1_MDL2"/>
    <property type="match status" value="1"/>
</dbReference>
<comment type="subcellular location">
    <subcellularLocation>
        <location evidence="1">Membrane</location>
        <topology evidence="1">Multi-pass membrane protein</topology>
    </subcellularLocation>
</comment>
<dbReference type="Proteomes" id="UP001479436">
    <property type="component" value="Unassembled WGS sequence"/>
</dbReference>
<feature type="compositionally biased region" description="Polar residues" evidence="8">
    <location>
        <begin position="1"/>
        <end position="13"/>
    </location>
</feature>
<dbReference type="SUPFAM" id="SSF90123">
    <property type="entry name" value="ABC transporter transmembrane region"/>
    <property type="match status" value="2"/>
</dbReference>
<dbReference type="PANTHER" id="PTHR43394:SF27">
    <property type="entry name" value="ATP-DEPENDENT TRANSLOCASE ABCB1-LIKE"/>
    <property type="match status" value="1"/>
</dbReference>
<dbReference type="Gene3D" id="3.40.50.300">
    <property type="entry name" value="P-loop containing nucleotide triphosphate hydrolases"/>
    <property type="match status" value="1"/>
</dbReference>
<dbReference type="InterPro" id="IPR003439">
    <property type="entry name" value="ABC_transporter-like_ATP-bd"/>
</dbReference>
<feature type="domain" description="ABC transporter" evidence="10">
    <location>
        <begin position="380"/>
        <end position="625"/>
    </location>
</feature>
<evidence type="ECO:0000256" key="2">
    <source>
        <dbReference type="ARBA" id="ARBA00007577"/>
    </source>
</evidence>
<name>A0ABR2VP38_9FUNG</name>
<dbReference type="PROSITE" id="PS50893">
    <property type="entry name" value="ABC_TRANSPORTER_2"/>
    <property type="match status" value="1"/>
</dbReference>
<gene>
    <name evidence="12" type="ORF">K7432_014694</name>
</gene>
<dbReference type="SUPFAM" id="SSF52540">
    <property type="entry name" value="P-loop containing nucleoside triphosphate hydrolases"/>
    <property type="match status" value="1"/>
</dbReference>
<dbReference type="CDD" id="cd18577">
    <property type="entry name" value="ABC_6TM_Pgp_ABCB1_D1_like"/>
    <property type="match status" value="1"/>
</dbReference>
<sequence length="799" mass="88492">MATNRRSSGTESTLNEKVDIPPNSKSDSKDVKEKKVSMAELFNFATSFDWTLMGVGIFCALISGAGMPVMTIIFGEMATIFTAWMKQELTPDQFQDKINTYSLYFVYLAIAILITTYGYMCTWTYAGERQTRKIRESYLAAVLRQDIAWFDHLGAGEVTTRITSDTHLVQDGISEKFPQSVNYVATFVSAFIIAFTRNWKLTLVLSCIIPLIAMSVGVLNFFNTKYVKKALDYYSISGTLAEEVFSSIRTAVAFGQQKKLSEMYDVNITNAKKQGMRKSLLTGLGIGVIFLIIYAAYSLAFWFGGKLLLKNELEAGQVINVFFAVMIGAFSLGHIAPNLQAFSFAQGAASKLYEAIYRVPTIDSASDKGVKPSGVTQGSIEARNLFFHYPSRPDVPILKGINLTVEPGHTVALVGASGSGKSTIIQLLERFYDPIQGEIFLDGVPINTLNVHWLRRQIGLVSQEPTLFRCTIAENVAHGLIGTPHENANEEKKLELIKEACKMANAHDFIMLLPEQYNTHVGERGFLLSGGQKQRIAIARAIVKDPRILLLDEATSALDTQSEGIVQQALDRASSGRTTIVIAHRLSTIRNADQIIVMEHGNIIEQGTHKSLIEAQGAYYKLVELQKISKKSDEPRATPPPEDTDINAMKSIDSELRRKTTIQSIRSAKNQANVENGDEDKVHSLPYVIYRVFKLSKPELPYMLVGFIGAIVTGAISPIFSILFSKIMAAMALQGDALIKELNFWASMFLVVAIVAFIANTAQGTFFGIAGERLTERIRSQTFSAILHQEIGWFDRDMV</sequence>
<organism evidence="12 13">
    <name type="scientific">Basidiobolus ranarum</name>
    <dbReference type="NCBI Taxonomy" id="34480"/>
    <lineage>
        <taxon>Eukaryota</taxon>
        <taxon>Fungi</taxon>
        <taxon>Fungi incertae sedis</taxon>
        <taxon>Zoopagomycota</taxon>
        <taxon>Entomophthoromycotina</taxon>
        <taxon>Basidiobolomycetes</taxon>
        <taxon>Basidiobolales</taxon>
        <taxon>Basidiobolaceae</taxon>
        <taxon>Basidiobolus</taxon>
    </lineage>
</organism>
<dbReference type="InterPro" id="IPR036640">
    <property type="entry name" value="ABC1_TM_sf"/>
</dbReference>
<dbReference type="Gene3D" id="1.20.1560.10">
    <property type="entry name" value="ABC transporter type 1, transmembrane domain"/>
    <property type="match status" value="1"/>
</dbReference>
<evidence type="ECO:0000256" key="7">
    <source>
        <dbReference type="ARBA" id="ARBA00023136"/>
    </source>
</evidence>
<feature type="transmembrane region" description="Helical" evidence="9">
    <location>
        <begin position="700"/>
        <end position="724"/>
    </location>
</feature>
<evidence type="ECO:0000259" key="11">
    <source>
        <dbReference type="PROSITE" id="PS50929"/>
    </source>
</evidence>
<protein>
    <submittedName>
        <fullName evidence="12">Uncharacterized protein</fullName>
    </submittedName>
</protein>
<dbReference type="PANTHER" id="PTHR43394">
    <property type="entry name" value="ATP-DEPENDENT PERMEASE MDL1, MITOCHONDRIAL"/>
    <property type="match status" value="1"/>
</dbReference>
<dbReference type="PROSITE" id="PS50929">
    <property type="entry name" value="ABC_TM1F"/>
    <property type="match status" value="2"/>
</dbReference>
<feature type="transmembrane region" description="Helical" evidence="9">
    <location>
        <begin position="744"/>
        <end position="770"/>
    </location>
</feature>
<evidence type="ECO:0000259" key="10">
    <source>
        <dbReference type="PROSITE" id="PS50893"/>
    </source>
</evidence>
<evidence type="ECO:0000256" key="6">
    <source>
        <dbReference type="ARBA" id="ARBA00022989"/>
    </source>
</evidence>
<dbReference type="EMBL" id="JASJQH010008616">
    <property type="protein sequence ID" value="KAK9687675.1"/>
    <property type="molecule type" value="Genomic_DNA"/>
</dbReference>
<dbReference type="InterPro" id="IPR039421">
    <property type="entry name" value="Type_1_exporter"/>
</dbReference>
<dbReference type="InterPro" id="IPR017871">
    <property type="entry name" value="ABC_transporter-like_CS"/>
</dbReference>
<evidence type="ECO:0000256" key="1">
    <source>
        <dbReference type="ARBA" id="ARBA00004141"/>
    </source>
</evidence>
<dbReference type="SMART" id="SM00382">
    <property type="entry name" value="AAA"/>
    <property type="match status" value="1"/>
</dbReference>
<feature type="transmembrane region" description="Helical" evidence="9">
    <location>
        <begin position="104"/>
        <end position="126"/>
    </location>
</feature>
<evidence type="ECO:0000256" key="5">
    <source>
        <dbReference type="ARBA" id="ARBA00022840"/>
    </source>
</evidence>
<evidence type="ECO:0000256" key="8">
    <source>
        <dbReference type="SAM" id="MobiDB-lite"/>
    </source>
</evidence>
<keyword evidence="4" id="KW-0547">Nucleotide-binding</keyword>
<dbReference type="InterPro" id="IPR003593">
    <property type="entry name" value="AAA+_ATPase"/>
</dbReference>
<keyword evidence="5" id="KW-0067">ATP-binding</keyword>
<comment type="similarity">
    <text evidence="2">Belongs to the ABC transporter superfamily. ABCB family. Multidrug resistance exporter (TC 3.A.1.201) subfamily.</text>
</comment>
<evidence type="ECO:0000256" key="3">
    <source>
        <dbReference type="ARBA" id="ARBA00022692"/>
    </source>
</evidence>
<evidence type="ECO:0000256" key="9">
    <source>
        <dbReference type="SAM" id="Phobius"/>
    </source>
</evidence>
<dbReference type="InterPro" id="IPR011527">
    <property type="entry name" value="ABC1_TM_dom"/>
</dbReference>
<dbReference type="Pfam" id="PF00005">
    <property type="entry name" value="ABC_tran"/>
    <property type="match status" value="1"/>
</dbReference>
<keyword evidence="6 9" id="KW-1133">Transmembrane helix</keyword>
<feature type="transmembrane region" description="Helical" evidence="9">
    <location>
        <begin position="203"/>
        <end position="222"/>
    </location>
</feature>
<keyword evidence="7 9" id="KW-0472">Membrane</keyword>
<feature type="transmembrane region" description="Helical" evidence="9">
    <location>
        <begin position="280"/>
        <end position="303"/>
    </location>
</feature>
<feature type="domain" description="ABC transmembrane type-1" evidence="11">
    <location>
        <begin position="704"/>
        <end position="799"/>
    </location>
</feature>
<reference evidence="12 13" key="1">
    <citation type="submission" date="2023-04" db="EMBL/GenBank/DDBJ databases">
        <title>Genome of Basidiobolus ranarum AG-B5.</title>
        <authorList>
            <person name="Stajich J.E."/>
            <person name="Carter-House D."/>
            <person name="Gryganskyi A."/>
        </authorList>
    </citation>
    <scope>NUCLEOTIDE SEQUENCE [LARGE SCALE GENOMIC DNA]</scope>
    <source>
        <strain evidence="12 13">AG-B5</strain>
    </source>
</reference>
<accession>A0ABR2VP38</accession>
<dbReference type="InterPro" id="IPR027417">
    <property type="entry name" value="P-loop_NTPase"/>
</dbReference>
<feature type="transmembrane region" description="Helical" evidence="9">
    <location>
        <begin position="55"/>
        <end position="84"/>
    </location>
</feature>
<evidence type="ECO:0000313" key="13">
    <source>
        <dbReference type="Proteomes" id="UP001479436"/>
    </source>
</evidence>
<keyword evidence="3 9" id="KW-0812">Transmembrane</keyword>
<feature type="transmembrane region" description="Helical" evidence="9">
    <location>
        <begin position="180"/>
        <end position="197"/>
    </location>
</feature>
<feature type="region of interest" description="Disordered" evidence="8">
    <location>
        <begin position="1"/>
        <end position="31"/>
    </location>
</feature>
<comment type="caution">
    <text evidence="12">The sequence shown here is derived from an EMBL/GenBank/DDBJ whole genome shotgun (WGS) entry which is preliminary data.</text>
</comment>